<name>A0A5P1R9R7_9GAMM</name>
<keyword evidence="1" id="KW-0732">Signal</keyword>
<dbReference type="InterPro" id="IPR014004">
    <property type="entry name" value="Transpt-assoc_nodulatn_dom_bac"/>
</dbReference>
<dbReference type="KEGG" id="ncu:F0U83_04440"/>
<dbReference type="PANTHER" id="PTHR34606:SF4">
    <property type="entry name" value="OUTER MEMBRANE LIPOPROTEIN DOLP"/>
    <property type="match status" value="1"/>
</dbReference>
<proteinExistence type="predicted"/>
<reference evidence="3 4" key="1">
    <citation type="journal article" date="2019" name="Biochem. Eng. J.">
        <title>Metabolic engineering of the marine bacteria Neptunomonas concharum for the production of acetoin and meso-2,3-butanediol from acetate.</title>
        <authorList>
            <person name="Li W."/>
            <person name="Pu N."/>
            <person name="Liu C.-X."/>
            <person name="Yuan Q.-P."/>
            <person name="Li Z.-J."/>
        </authorList>
    </citation>
    <scope>NUCLEOTIDE SEQUENCE [LARGE SCALE GENOMIC DNA]</scope>
    <source>
        <strain evidence="3 4">JCM17730</strain>
    </source>
</reference>
<gene>
    <name evidence="3" type="ORF">F0U83_04440</name>
</gene>
<protein>
    <submittedName>
        <fullName evidence="3">BON domain-containing protein</fullName>
    </submittedName>
</protein>
<dbReference type="RefSeq" id="WP_138988908.1">
    <property type="nucleotide sequence ID" value="NZ_CP043869.1"/>
</dbReference>
<dbReference type="PANTHER" id="PTHR34606">
    <property type="entry name" value="BON DOMAIN-CONTAINING PROTEIN"/>
    <property type="match status" value="1"/>
</dbReference>
<evidence type="ECO:0000256" key="1">
    <source>
        <dbReference type="ARBA" id="ARBA00022729"/>
    </source>
</evidence>
<sequence length="194" mass="21097">MSSTSLKYLTTLCLIGTLSGCATLIGAAREEPIREDQGSRTIGTYVEDEVIENKTLVNLNKGPDSVKNSHIGVTSYNGVMLITGQVPHETAKLEAENIATQTRKVRKIHNELEVSGPTSTIVRANDAYLTSRIKLQLLADKSVEGGRIKVVTENSSVYLMGLVTEAEAANAVNIVRTIPGVKRIVKVFEYIPNR</sequence>
<dbReference type="Gene3D" id="3.40.1520.20">
    <property type="match status" value="1"/>
</dbReference>
<accession>A0A5P1R9R7</accession>
<organism evidence="3 4">
    <name type="scientific">Neptunomonas concharum</name>
    <dbReference type="NCBI Taxonomy" id="1031538"/>
    <lineage>
        <taxon>Bacteria</taxon>
        <taxon>Pseudomonadati</taxon>
        <taxon>Pseudomonadota</taxon>
        <taxon>Gammaproteobacteria</taxon>
        <taxon>Oceanospirillales</taxon>
        <taxon>Oceanospirillaceae</taxon>
        <taxon>Neptunomonas</taxon>
    </lineage>
</organism>
<dbReference type="PROSITE" id="PS50914">
    <property type="entry name" value="BON"/>
    <property type="match status" value="2"/>
</dbReference>
<dbReference type="SMART" id="SM00749">
    <property type="entry name" value="BON"/>
    <property type="match status" value="2"/>
</dbReference>
<dbReference type="EMBL" id="CP043869">
    <property type="protein sequence ID" value="QEQ96015.1"/>
    <property type="molecule type" value="Genomic_DNA"/>
</dbReference>
<dbReference type="PROSITE" id="PS51257">
    <property type="entry name" value="PROKAR_LIPOPROTEIN"/>
    <property type="match status" value="1"/>
</dbReference>
<dbReference type="Pfam" id="PF04972">
    <property type="entry name" value="BON"/>
    <property type="match status" value="2"/>
</dbReference>
<feature type="domain" description="BON" evidence="2">
    <location>
        <begin position="125"/>
        <end position="192"/>
    </location>
</feature>
<dbReference type="Proteomes" id="UP000324760">
    <property type="component" value="Chromosome"/>
</dbReference>
<feature type="domain" description="BON" evidence="2">
    <location>
        <begin position="47"/>
        <end position="116"/>
    </location>
</feature>
<dbReference type="InterPro" id="IPR051686">
    <property type="entry name" value="Lipoprotein_DolP"/>
</dbReference>
<evidence type="ECO:0000313" key="4">
    <source>
        <dbReference type="Proteomes" id="UP000324760"/>
    </source>
</evidence>
<dbReference type="InterPro" id="IPR007055">
    <property type="entry name" value="BON_dom"/>
</dbReference>
<evidence type="ECO:0000259" key="2">
    <source>
        <dbReference type="PROSITE" id="PS50914"/>
    </source>
</evidence>
<evidence type="ECO:0000313" key="3">
    <source>
        <dbReference type="EMBL" id="QEQ96015.1"/>
    </source>
</evidence>
<dbReference type="AlphaFoldDB" id="A0A5P1R9R7"/>
<dbReference type="OrthoDB" id="9783990at2"/>
<keyword evidence="4" id="KW-1185">Reference proteome</keyword>